<gene>
    <name evidence="3" type="ORF">B0H17DRAFT_954140</name>
</gene>
<dbReference type="InterPro" id="IPR056884">
    <property type="entry name" value="NPHP3-like_N"/>
</dbReference>
<dbReference type="Gene3D" id="3.40.50.300">
    <property type="entry name" value="P-loop containing nucleotide triphosphate hydrolases"/>
    <property type="match status" value="1"/>
</dbReference>
<keyword evidence="1" id="KW-0677">Repeat</keyword>
<dbReference type="AlphaFoldDB" id="A0AAD7CS14"/>
<sequence>AMHDSGDRVPDPACHPGTRKAVLEQLRSWSVDNRPTSPILWLNGSAGMGKSAIAQMFAGQSRARGRLGVSFFFKRGDPKRGSWHGVFPTIAYQLAISIPQLCHPVQLVVEGEKMILALQMAIQLHKLIVEPLKDVGALPFMPVIILDGLDECADHQVQQQILRLLIEAIPPMRLPIISRPEPHIREVLENITLCHQSVLAADQSAHDDIRMYLRVEFRRIRAEFKARGLELAADWPEATDLECLVQRSSGIFIYASTVIRFNGAEYSHPVDRLQAVLNLDPRSTAPLDDLYMQVLSVWPREPQQLHILHAVWQGSYDSQLGVDPEDIDRLLLLRPGTARIALSALHSLLYVPPKRTRLALRSRVNPLHASLGNYLGDPRRSGG</sequence>
<evidence type="ECO:0000313" key="3">
    <source>
        <dbReference type="EMBL" id="KAJ7660491.1"/>
    </source>
</evidence>
<evidence type="ECO:0000256" key="1">
    <source>
        <dbReference type="ARBA" id="ARBA00022737"/>
    </source>
</evidence>
<keyword evidence="4" id="KW-1185">Reference proteome</keyword>
<dbReference type="Pfam" id="PF24883">
    <property type="entry name" value="NPHP3_N"/>
    <property type="match status" value="1"/>
</dbReference>
<dbReference type="PANTHER" id="PTHR10039:SF14">
    <property type="entry name" value="NACHT DOMAIN-CONTAINING PROTEIN"/>
    <property type="match status" value="1"/>
</dbReference>
<evidence type="ECO:0000259" key="2">
    <source>
        <dbReference type="Pfam" id="PF24883"/>
    </source>
</evidence>
<protein>
    <recommendedName>
        <fullName evidence="2">Nephrocystin 3-like N-terminal domain-containing protein</fullName>
    </recommendedName>
</protein>
<comment type="caution">
    <text evidence="3">The sequence shown here is derived from an EMBL/GenBank/DDBJ whole genome shotgun (WGS) entry which is preliminary data.</text>
</comment>
<feature type="domain" description="Nephrocystin 3-like N-terminal" evidence="2">
    <location>
        <begin position="20"/>
        <end position="177"/>
    </location>
</feature>
<name>A0AAD7CS14_MYCRO</name>
<feature type="non-terminal residue" evidence="3">
    <location>
        <position position="1"/>
    </location>
</feature>
<dbReference type="SUPFAM" id="SSF52540">
    <property type="entry name" value="P-loop containing nucleoside triphosphate hydrolases"/>
    <property type="match status" value="1"/>
</dbReference>
<dbReference type="PANTHER" id="PTHR10039">
    <property type="entry name" value="AMELOGENIN"/>
    <property type="match status" value="1"/>
</dbReference>
<evidence type="ECO:0000313" key="4">
    <source>
        <dbReference type="Proteomes" id="UP001221757"/>
    </source>
</evidence>
<organism evidence="3 4">
    <name type="scientific">Mycena rosella</name>
    <name type="common">Pink bonnet</name>
    <name type="synonym">Agaricus rosellus</name>
    <dbReference type="NCBI Taxonomy" id="1033263"/>
    <lineage>
        <taxon>Eukaryota</taxon>
        <taxon>Fungi</taxon>
        <taxon>Dikarya</taxon>
        <taxon>Basidiomycota</taxon>
        <taxon>Agaricomycotina</taxon>
        <taxon>Agaricomycetes</taxon>
        <taxon>Agaricomycetidae</taxon>
        <taxon>Agaricales</taxon>
        <taxon>Marasmiineae</taxon>
        <taxon>Mycenaceae</taxon>
        <taxon>Mycena</taxon>
    </lineage>
</organism>
<accession>A0AAD7CS14</accession>
<dbReference type="EMBL" id="JARKIE010000260">
    <property type="protein sequence ID" value="KAJ7660491.1"/>
    <property type="molecule type" value="Genomic_DNA"/>
</dbReference>
<proteinExistence type="predicted"/>
<reference evidence="3" key="1">
    <citation type="submission" date="2023-03" db="EMBL/GenBank/DDBJ databases">
        <title>Massive genome expansion in bonnet fungi (Mycena s.s.) driven by repeated elements and novel gene families across ecological guilds.</title>
        <authorList>
            <consortium name="Lawrence Berkeley National Laboratory"/>
            <person name="Harder C.B."/>
            <person name="Miyauchi S."/>
            <person name="Viragh M."/>
            <person name="Kuo A."/>
            <person name="Thoen E."/>
            <person name="Andreopoulos B."/>
            <person name="Lu D."/>
            <person name="Skrede I."/>
            <person name="Drula E."/>
            <person name="Henrissat B."/>
            <person name="Morin E."/>
            <person name="Kohler A."/>
            <person name="Barry K."/>
            <person name="LaButti K."/>
            <person name="Morin E."/>
            <person name="Salamov A."/>
            <person name="Lipzen A."/>
            <person name="Mereny Z."/>
            <person name="Hegedus B."/>
            <person name="Baldrian P."/>
            <person name="Stursova M."/>
            <person name="Weitz H."/>
            <person name="Taylor A."/>
            <person name="Grigoriev I.V."/>
            <person name="Nagy L.G."/>
            <person name="Martin F."/>
            <person name="Kauserud H."/>
        </authorList>
    </citation>
    <scope>NUCLEOTIDE SEQUENCE</scope>
    <source>
        <strain evidence="3">CBHHK067</strain>
    </source>
</reference>
<dbReference type="InterPro" id="IPR027417">
    <property type="entry name" value="P-loop_NTPase"/>
</dbReference>
<dbReference type="Proteomes" id="UP001221757">
    <property type="component" value="Unassembled WGS sequence"/>
</dbReference>